<feature type="compositionally biased region" description="Basic residues" evidence="7">
    <location>
        <begin position="1"/>
        <end position="13"/>
    </location>
</feature>
<feature type="repeat" description="Pumilio" evidence="5">
    <location>
        <begin position="593"/>
        <end position="629"/>
    </location>
</feature>
<dbReference type="InterPro" id="IPR011989">
    <property type="entry name" value="ARM-like"/>
</dbReference>
<feature type="region of interest" description="Disordered" evidence="7">
    <location>
        <begin position="1"/>
        <end position="50"/>
    </location>
</feature>
<feature type="compositionally biased region" description="Low complexity" evidence="7">
    <location>
        <begin position="694"/>
        <end position="710"/>
    </location>
</feature>
<accession>A0A9W8CPA7</accession>
<name>A0A9W8CPA7_9FUNG</name>
<evidence type="ECO:0000256" key="7">
    <source>
        <dbReference type="SAM" id="MobiDB-lite"/>
    </source>
</evidence>
<feature type="compositionally biased region" description="Basic residues" evidence="7">
    <location>
        <begin position="782"/>
        <end position="791"/>
    </location>
</feature>
<dbReference type="InterPro" id="IPR040000">
    <property type="entry name" value="NOP9"/>
</dbReference>
<sequence>MGADKKRKIRRGKRGGDAKKPTDSMAADVDTDVHMAEPEDSTSKSDGGYVAPPMETSDSLFYVDTKGGLERMEEDMEKISPASYGLVNPDLQKYMKSCEEMLDDSRFESAEDREIFVNNVYTEMKNYELQLTTDNSCSLILEKIFGISSDYQIRRFLSLTREDIIRLAVHRFSSHAIQTLLLLSAVALEREVRGEVNDFDSGAAAEDGDEDAGGHQAVRTQLPTFEELVLEIAKTVTAHWTYLMADEFASHVLRVLLLVMSGRPIEDQTNPKGAVKSKRSAKYAEERNGAPAQHQALTQSREVPASFARALKKLLSTTSATMSDLVARGFINNTVGSPVLQLMLDLQAEFAQAEYAGSLLDKCLMGLVSEGSAENSRRDSAIRLMFEDVVGSHFLQSVARIASQKLLQTIYDRYMHGNLKALAFHPIANFVVQSVFSNAKSERQLKAMIAEAGPMFESLLFKNRPGVVRALIDSCVRLNAGHLEIINALYAGFGAKSSDERKELVNLLAFLVKYSDFVKADYDRLQFKIQGALIIQSILQFPGDGNEPILESFSSQSPERILSWCKDPSGSRIVEAVLKSPHVSAKSKQQVSGLFSGRCSELSMDKYGSRIFETFWEIADIEHKEKAIQELVAQETQLRDNFFGRFVLRNCRVDQYKRRAEEWRERERGLERKKLMFKDILGKKAVAPADARPSNSNKSAGADASGSSKKSSSKGKPAKKEDAGNADEIDSLFKKSQSRTSSNGGVEKQIEQATSTDNTPTVEIDSKGDKSLEAVMSAITGTKRKSKSKSKSKSEDADKEKQSSKKSKKSKDEERKKRRAFAA</sequence>
<feature type="region of interest" description="Disordered" evidence="7">
    <location>
        <begin position="686"/>
        <end position="823"/>
    </location>
</feature>
<dbReference type="EMBL" id="JANBOJ010000584">
    <property type="protein sequence ID" value="KAJ1718903.1"/>
    <property type="molecule type" value="Genomic_DNA"/>
</dbReference>
<dbReference type="GO" id="GO:0000056">
    <property type="term" value="P:ribosomal small subunit export from nucleus"/>
    <property type="evidence" value="ECO:0007669"/>
    <property type="project" value="TreeGrafter"/>
</dbReference>
<keyword evidence="6" id="KW-0175">Coiled coil</keyword>
<dbReference type="GO" id="GO:0005730">
    <property type="term" value="C:nucleolus"/>
    <property type="evidence" value="ECO:0007669"/>
    <property type="project" value="TreeGrafter"/>
</dbReference>
<proteinExistence type="predicted"/>
<evidence type="ECO:0000313" key="8">
    <source>
        <dbReference type="EMBL" id="KAJ1718903.1"/>
    </source>
</evidence>
<dbReference type="GO" id="GO:0000480">
    <property type="term" value="P:endonucleolytic cleavage in 5'-ETS of tricistronic rRNA transcript (SSU-rRNA, 5.8S rRNA, LSU-rRNA)"/>
    <property type="evidence" value="ECO:0007669"/>
    <property type="project" value="TreeGrafter"/>
</dbReference>
<dbReference type="SUPFAM" id="SSF48371">
    <property type="entry name" value="ARM repeat"/>
    <property type="match status" value="2"/>
</dbReference>
<keyword evidence="2" id="KW-0677">Repeat</keyword>
<feature type="compositionally biased region" description="Polar residues" evidence="7">
    <location>
        <begin position="751"/>
        <end position="761"/>
    </location>
</feature>
<gene>
    <name evidence="8" type="primary">NOP9</name>
    <name evidence="8" type="ORF">LPJ53_006227</name>
</gene>
<evidence type="ECO:0000256" key="1">
    <source>
        <dbReference type="ARBA" id="ARBA00016427"/>
    </source>
</evidence>
<evidence type="ECO:0000256" key="3">
    <source>
        <dbReference type="ARBA" id="ARBA00030932"/>
    </source>
</evidence>
<evidence type="ECO:0000313" key="9">
    <source>
        <dbReference type="Proteomes" id="UP001149813"/>
    </source>
</evidence>
<dbReference type="PANTHER" id="PTHR13102">
    <property type="entry name" value="NUCLEOLAR PROTEIN 9"/>
    <property type="match status" value="1"/>
</dbReference>
<dbReference type="AlphaFoldDB" id="A0A9W8CPA7"/>
<reference evidence="8" key="1">
    <citation type="submission" date="2022-07" db="EMBL/GenBank/DDBJ databases">
        <title>Phylogenomic reconstructions and comparative analyses of Kickxellomycotina fungi.</title>
        <authorList>
            <person name="Reynolds N.K."/>
            <person name="Stajich J.E."/>
            <person name="Barry K."/>
            <person name="Grigoriev I.V."/>
            <person name="Crous P."/>
            <person name="Smith M.E."/>
        </authorList>
    </citation>
    <scope>NUCLEOTIDE SEQUENCE</scope>
    <source>
        <strain evidence="8">NBRC 32514</strain>
    </source>
</reference>
<evidence type="ECO:0000256" key="4">
    <source>
        <dbReference type="ARBA" id="ARBA00031929"/>
    </source>
</evidence>
<dbReference type="InterPro" id="IPR001313">
    <property type="entry name" value="Pumilio_RNA-bd_rpt"/>
</dbReference>
<dbReference type="GO" id="GO:0000447">
    <property type="term" value="P:endonucleolytic cleavage in ITS1 to separate SSU-rRNA from 5.8S rRNA and LSU-rRNA from tricistronic rRNA transcript (SSU-rRNA, 5.8S rRNA, LSU-rRNA)"/>
    <property type="evidence" value="ECO:0007669"/>
    <property type="project" value="TreeGrafter"/>
</dbReference>
<feature type="coiled-coil region" evidence="6">
    <location>
        <begin position="621"/>
        <end position="673"/>
    </location>
</feature>
<dbReference type="GO" id="GO:0030686">
    <property type="term" value="C:90S preribosome"/>
    <property type="evidence" value="ECO:0007669"/>
    <property type="project" value="TreeGrafter"/>
</dbReference>
<dbReference type="InterPro" id="IPR016024">
    <property type="entry name" value="ARM-type_fold"/>
</dbReference>
<dbReference type="GO" id="GO:0000472">
    <property type="term" value="P:endonucleolytic cleavage to generate mature 5'-end of SSU-rRNA from (SSU-rRNA, 5.8S rRNA, LSU-rRNA)"/>
    <property type="evidence" value="ECO:0007669"/>
    <property type="project" value="TreeGrafter"/>
</dbReference>
<dbReference type="PANTHER" id="PTHR13102:SF0">
    <property type="entry name" value="NUCLEOLAR PROTEIN 9"/>
    <property type="match status" value="1"/>
</dbReference>
<dbReference type="OrthoDB" id="392571at2759"/>
<keyword evidence="9" id="KW-1185">Reference proteome</keyword>
<dbReference type="Gene3D" id="1.25.10.10">
    <property type="entry name" value="Leucine-rich Repeat Variant"/>
    <property type="match status" value="2"/>
</dbReference>
<evidence type="ECO:0000256" key="2">
    <source>
        <dbReference type="ARBA" id="ARBA00022737"/>
    </source>
</evidence>
<evidence type="ECO:0000256" key="5">
    <source>
        <dbReference type="PROSITE-ProRule" id="PRU00317"/>
    </source>
</evidence>
<dbReference type="Proteomes" id="UP001149813">
    <property type="component" value="Unassembled WGS sequence"/>
</dbReference>
<dbReference type="PROSITE" id="PS50302">
    <property type="entry name" value="PUM"/>
    <property type="match status" value="1"/>
</dbReference>
<dbReference type="GO" id="GO:0003723">
    <property type="term" value="F:RNA binding"/>
    <property type="evidence" value="ECO:0007669"/>
    <property type="project" value="InterPro"/>
</dbReference>
<feature type="compositionally biased region" description="Polar residues" evidence="7">
    <location>
        <begin position="734"/>
        <end position="744"/>
    </location>
</feature>
<dbReference type="Pfam" id="PF22493">
    <property type="entry name" value="PUF_NOP9"/>
    <property type="match status" value="1"/>
</dbReference>
<evidence type="ECO:0000256" key="6">
    <source>
        <dbReference type="SAM" id="Coils"/>
    </source>
</evidence>
<dbReference type="GO" id="GO:0030688">
    <property type="term" value="C:preribosome, small subunit precursor"/>
    <property type="evidence" value="ECO:0007669"/>
    <property type="project" value="TreeGrafter"/>
</dbReference>
<protein>
    <recommendedName>
        <fullName evidence="1">Nucleolar protein 9</fullName>
    </recommendedName>
    <alternativeName>
        <fullName evidence="3 4">Pumilio domain-containing protein NOP9</fullName>
    </alternativeName>
</protein>
<feature type="compositionally biased region" description="Basic and acidic residues" evidence="7">
    <location>
        <begin position="792"/>
        <end position="803"/>
    </location>
</feature>
<dbReference type="SMART" id="SM00025">
    <property type="entry name" value="Pumilio"/>
    <property type="match status" value="6"/>
</dbReference>
<organism evidence="8 9">
    <name type="scientific">Coemansia erecta</name>
    <dbReference type="NCBI Taxonomy" id="147472"/>
    <lineage>
        <taxon>Eukaryota</taxon>
        <taxon>Fungi</taxon>
        <taxon>Fungi incertae sedis</taxon>
        <taxon>Zoopagomycota</taxon>
        <taxon>Kickxellomycotina</taxon>
        <taxon>Kickxellomycetes</taxon>
        <taxon>Kickxellales</taxon>
        <taxon>Kickxellaceae</taxon>
        <taxon>Coemansia</taxon>
    </lineage>
</organism>
<feature type="compositionally biased region" description="Basic and acidic residues" evidence="7">
    <location>
        <begin position="31"/>
        <end position="43"/>
    </location>
</feature>
<comment type="caution">
    <text evidence="8">The sequence shown here is derived from an EMBL/GenBank/DDBJ whole genome shotgun (WGS) entry which is preliminary data.</text>
</comment>